<keyword evidence="3" id="KW-0274">FAD</keyword>
<dbReference type="Proteomes" id="UP000323454">
    <property type="component" value="Unassembled WGS sequence"/>
</dbReference>
<dbReference type="PANTHER" id="PTHR43004:SF19">
    <property type="entry name" value="BINDING MONOOXYGENASE, PUTATIVE (JCVI)-RELATED"/>
    <property type="match status" value="1"/>
</dbReference>
<accession>A0A5B2XLJ9</accession>
<keyword evidence="6" id="KW-1185">Reference proteome</keyword>
<dbReference type="GO" id="GO:0016709">
    <property type="term" value="F:oxidoreductase activity, acting on paired donors, with incorporation or reduction of molecular oxygen, NAD(P)H as one donor, and incorporation of one atom of oxygen"/>
    <property type="evidence" value="ECO:0007669"/>
    <property type="project" value="UniProtKB-ARBA"/>
</dbReference>
<feature type="domain" description="FAD-binding" evidence="4">
    <location>
        <begin position="21"/>
        <end position="359"/>
    </location>
</feature>
<dbReference type="Gene3D" id="3.50.50.60">
    <property type="entry name" value="FAD/NAD(P)-binding domain"/>
    <property type="match status" value="1"/>
</dbReference>
<reference evidence="5 6" key="1">
    <citation type="submission" date="2019-09" db="EMBL/GenBank/DDBJ databases">
        <title>Goodfellowia gen. nov., a new genus of the Pseudonocardineae related to Actinoalloteichus, containing Goodfellowia coeruleoviolacea gen. nov., comb. nov. gen. nov., comb. nov.</title>
        <authorList>
            <person name="Labeda D."/>
        </authorList>
    </citation>
    <scope>NUCLEOTIDE SEQUENCE [LARGE SCALE GENOMIC DNA]</scope>
    <source>
        <strain evidence="5 6">AN110305</strain>
    </source>
</reference>
<evidence type="ECO:0000313" key="6">
    <source>
        <dbReference type="Proteomes" id="UP000323454"/>
    </source>
</evidence>
<dbReference type="GO" id="GO:0071949">
    <property type="term" value="F:FAD binding"/>
    <property type="evidence" value="ECO:0007669"/>
    <property type="project" value="InterPro"/>
</dbReference>
<comment type="caution">
    <text evidence="5">The sequence shown here is derived from an EMBL/GenBank/DDBJ whole genome shotgun (WGS) entry which is preliminary data.</text>
</comment>
<dbReference type="OrthoDB" id="8670884at2"/>
<dbReference type="AlphaFoldDB" id="A0A5B2XLJ9"/>
<dbReference type="InterPro" id="IPR036188">
    <property type="entry name" value="FAD/NAD-bd_sf"/>
</dbReference>
<dbReference type="PANTHER" id="PTHR43004">
    <property type="entry name" value="TRK SYSTEM POTASSIUM UPTAKE PROTEIN"/>
    <property type="match status" value="1"/>
</dbReference>
<dbReference type="EMBL" id="VUOB01000010">
    <property type="protein sequence ID" value="KAA2264657.1"/>
    <property type="molecule type" value="Genomic_DNA"/>
</dbReference>
<dbReference type="RefSeq" id="WP_149848461.1">
    <property type="nucleotide sequence ID" value="NZ_VUOB01000010.1"/>
</dbReference>
<keyword evidence="5" id="KW-0503">Monooxygenase</keyword>
<keyword evidence="5" id="KW-0560">Oxidoreductase</keyword>
<organism evidence="5 6">
    <name type="scientific">Solihabitans fulvus</name>
    <dbReference type="NCBI Taxonomy" id="1892852"/>
    <lineage>
        <taxon>Bacteria</taxon>
        <taxon>Bacillati</taxon>
        <taxon>Actinomycetota</taxon>
        <taxon>Actinomycetes</taxon>
        <taxon>Pseudonocardiales</taxon>
        <taxon>Pseudonocardiaceae</taxon>
        <taxon>Solihabitans</taxon>
    </lineage>
</organism>
<dbReference type="SUPFAM" id="SSF51905">
    <property type="entry name" value="FAD/NAD(P)-binding domain"/>
    <property type="match status" value="1"/>
</dbReference>
<evidence type="ECO:0000313" key="5">
    <source>
        <dbReference type="EMBL" id="KAA2264657.1"/>
    </source>
</evidence>
<keyword evidence="2" id="KW-0285">Flavoprotein</keyword>
<proteinExistence type="predicted"/>
<dbReference type="PRINTS" id="PR00420">
    <property type="entry name" value="RNGMNOXGNASE"/>
</dbReference>
<name>A0A5B2XLJ9_9PSEU</name>
<sequence>MPQPPDRRFLGVAGEDGDERPVLVAGGGPVGLVAALLLARSGVPSVVLESAPRWVPVGSRSICVQRDVLDVLARIGIGDQVVAAGVTWRRGRTYYRDREVLTIGFPESATDAFPPFVNTPQTTVERLLAEQVLAEPLIDLRYGHRVVGLTQDESGVLATVSTSSGLRAVAGSHCVAADGMNSTVRTQLDLRFDGHSFGDKFLIADIRAELDFPAPERRFYFDPPWNPGRQVLVHPQPDNVWRIDWQVPADFDLGAEQFSGALDSRIRAVLGDRDYEIEWLSAYRFHQRLASRMRVGRVLLAGDAAHVMSPFGARGLNSGMCDADNAAWKIAFDRAGLAGPGLLESYELERRAAAEENLRVTGDTMRFLVPRTEAERARRRAVLERSLRDESARAEIDSGKLAEPFFYLDSPLTTRGDPAALAAFPREPGVARPALPGVLCPDGVLPDGRRLRSSFGPGFTVLGDTVLGDAAGVPAGARLATALGIADGGTALVRPDGHLAAVLPAGASLEPALRRATGFG</sequence>
<comment type="cofactor">
    <cofactor evidence="1">
        <name>FAD</name>
        <dbReference type="ChEBI" id="CHEBI:57692"/>
    </cofactor>
</comment>
<dbReference type="Gene3D" id="3.30.70.2450">
    <property type="match status" value="1"/>
</dbReference>
<evidence type="ECO:0000256" key="3">
    <source>
        <dbReference type="ARBA" id="ARBA00022827"/>
    </source>
</evidence>
<evidence type="ECO:0000256" key="1">
    <source>
        <dbReference type="ARBA" id="ARBA00001974"/>
    </source>
</evidence>
<evidence type="ECO:0000259" key="4">
    <source>
        <dbReference type="Pfam" id="PF01494"/>
    </source>
</evidence>
<evidence type="ECO:0000256" key="2">
    <source>
        <dbReference type="ARBA" id="ARBA00022630"/>
    </source>
</evidence>
<protein>
    <submittedName>
        <fullName evidence="5">Pentachlorophenol monooxygenase</fullName>
    </submittedName>
</protein>
<dbReference type="InterPro" id="IPR002938">
    <property type="entry name" value="FAD-bd"/>
</dbReference>
<dbReference type="NCBIfam" id="NF006002">
    <property type="entry name" value="PRK08132.1"/>
    <property type="match status" value="1"/>
</dbReference>
<dbReference type="InterPro" id="IPR050641">
    <property type="entry name" value="RIFMO-like"/>
</dbReference>
<gene>
    <name evidence="5" type="ORF">F0L68_06055</name>
</gene>
<reference evidence="5 6" key="2">
    <citation type="submission" date="2019-09" db="EMBL/GenBank/DDBJ databases">
        <authorList>
            <person name="Jin C."/>
        </authorList>
    </citation>
    <scope>NUCLEOTIDE SEQUENCE [LARGE SCALE GENOMIC DNA]</scope>
    <source>
        <strain evidence="5 6">AN110305</strain>
    </source>
</reference>
<dbReference type="Pfam" id="PF01494">
    <property type="entry name" value="FAD_binding_3"/>
    <property type="match status" value="1"/>
</dbReference>